<organism evidence="8 9">
    <name type="scientific">Caldimonas caldifontis</name>
    <dbReference type="NCBI Taxonomy" id="1452508"/>
    <lineage>
        <taxon>Bacteria</taxon>
        <taxon>Pseudomonadati</taxon>
        <taxon>Pseudomonadota</taxon>
        <taxon>Betaproteobacteria</taxon>
        <taxon>Burkholderiales</taxon>
        <taxon>Sphaerotilaceae</taxon>
        <taxon>Caldimonas</taxon>
    </lineage>
</organism>
<dbReference type="Gene3D" id="2.60.40.4070">
    <property type="match status" value="1"/>
</dbReference>
<dbReference type="Proteomes" id="UP000238605">
    <property type="component" value="Unassembled WGS sequence"/>
</dbReference>
<dbReference type="GO" id="GO:0044781">
    <property type="term" value="P:bacterial-type flagellum organization"/>
    <property type="evidence" value="ECO:0007669"/>
    <property type="project" value="UniProtKB-UniRule"/>
</dbReference>
<feature type="domain" description="FlgD/Vpr Ig-like" evidence="6">
    <location>
        <begin position="99"/>
        <end position="169"/>
    </location>
</feature>
<keyword evidence="8" id="KW-0282">Flagellum</keyword>
<evidence type="ECO:0000256" key="2">
    <source>
        <dbReference type="ARBA" id="ARBA00016013"/>
    </source>
</evidence>
<dbReference type="AlphaFoldDB" id="A0A2S5SYN6"/>
<feature type="domain" description="FlgD Tudor-like" evidence="7">
    <location>
        <begin position="82"/>
        <end position="209"/>
    </location>
</feature>
<sequence length="215" mass="22769">MNLASINGSGTNTANGISTKNEIGAQDRFLKLLVAQMQNQDPLNPLDNAQVTSQMAQIQTVTGIEKLNGSLEMMSYSFNQAQALQGAALIGRDVLVSGNHMNVVEGEGRAAFELHGDADLVNVEITDASGQVIDRLSLGAMGKGRHHFFWAPEGGTDLSQVKFKVTASSGKTEIPADTFARETVGAISTTANGLELDLFSGKTVAYNKVAAVVYH</sequence>
<protein>
    <recommendedName>
        <fullName evidence="2 5">Basal-body rod modification protein FlgD</fullName>
    </recommendedName>
</protein>
<dbReference type="InterPro" id="IPR005648">
    <property type="entry name" value="FlgD"/>
</dbReference>
<dbReference type="Gene3D" id="2.30.30.910">
    <property type="match status" value="1"/>
</dbReference>
<dbReference type="OrthoDB" id="9785233at2"/>
<evidence type="ECO:0000256" key="5">
    <source>
        <dbReference type="RuleBase" id="RU362076"/>
    </source>
</evidence>
<keyword evidence="8" id="KW-0966">Cell projection</keyword>
<evidence type="ECO:0000313" key="9">
    <source>
        <dbReference type="Proteomes" id="UP000238605"/>
    </source>
</evidence>
<dbReference type="Pfam" id="PF03963">
    <property type="entry name" value="FlgD"/>
    <property type="match status" value="1"/>
</dbReference>
<comment type="similarity">
    <text evidence="1 5">Belongs to the FlgD family.</text>
</comment>
<dbReference type="InterPro" id="IPR025963">
    <property type="entry name" value="FLgD_Tudor"/>
</dbReference>
<evidence type="ECO:0000256" key="4">
    <source>
        <dbReference type="ARBA" id="ARBA00024746"/>
    </source>
</evidence>
<proteinExistence type="inferred from homology"/>
<evidence type="ECO:0000313" key="8">
    <source>
        <dbReference type="EMBL" id="PPE67840.1"/>
    </source>
</evidence>
<comment type="caution">
    <text evidence="8">The sequence shown here is derived from an EMBL/GenBank/DDBJ whole genome shotgun (WGS) entry which is preliminary data.</text>
</comment>
<evidence type="ECO:0000259" key="6">
    <source>
        <dbReference type="Pfam" id="PF13860"/>
    </source>
</evidence>
<dbReference type="RefSeq" id="WP_104300848.1">
    <property type="nucleotide sequence ID" value="NZ_PSNX01000002.1"/>
</dbReference>
<gene>
    <name evidence="8" type="ORF">C1704_02990</name>
</gene>
<dbReference type="EMBL" id="PSNX01000002">
    <property type="protein sequence ID" value="PPE67840.1"/>
    <property type="molecule type" value="Genomic_DNA"/>
</dbReference>
<evidence type="ECO:0000256" key="3">
    <source>
        <dbReference type="ARBA" id="ARBA00022795"/>
    </source>
</evidence>
<comment type="function">
    <text evidence="4 5">Required for flagellar hook formation. May act as a scaffolding protein.</text>
</comment>
<keyword evidence="3 5" id="KW-1005">Bacterial flagellum biogenesis</keyword>
<name>A0A2S5SYN6_9BURK</name>
<evidence type="ECO:0000259" key="7">
    <source>
        <dbReference type="Pfam" id="PF13861"/>
    </source>
</evidence>
<evidence type="ECO:0000256" key="1">
    <source>
        <dbReference type="ARBA" id="ARBA00010577"/>
    </source>
</evidence>
<keyword evidence="8" id="KW-0969">Cilium</keyword>
<dbReference type="InterPro" id="IPR025965">
    <property type="entry name" value="FlgD/Vpr_Ig-like"/>
</dbReference>
<keyword evidence="9" id="KW-1185">Reference proteome</keyword>
<dbReference type="Pfam" id="PF13860">
    <property type="entry name" value="FlgD_ig"/>
    <property type="match status" value="1"/>
</dbReference>
<dbReference type="Pfam" id="PF13861">
    <property type="entry name" value="FLgD_tudor"/>
    <property type="match status" value="1"/>
</dbReference>
<accession>A0A2S5SYN6</accession>
<reference evidence="8 9" key="1">
    <citation type="submission" date="2018-02" db="EMBL/GenBank/DDBJ databases">
        <title>Reclassifiation of [Polyangium] brachysporum DSM 7029 as Guopingzhaonella breviflexa gen. nov., sp. nov., a member of the family Comamonadaceae.</title>
        <authorList>
            <person name="Tang B."/>
        </authorList>
    </citation>
    <scope>NUCLEOTIDE SEQUENCE [LARGE SCALE GENOMIC DNA]</scope>
    <source>
        <strain evidence="8 9">BCRC 80649</strain>
    </source>
</reference>